<keyword evidence="7" id="KW-1185">Reference proteome</keyword>
<organism evidence="6 7">
    <name type="scientific">Eumeta variegata</name>
    <name type="common">Bagworm moth</name>
    <name type="synonym">Eumeta japonica</name>
    <dbReference type="NCBI Taxonomy" id="151549"/>
    <lineage>
        <taxon>Eukaryota</taxon>
        <taxon>Metazoa</taxon>
        <taxon>Ecdysozoa</taxon>
        <taxon>Arthropoda</taxon>
        <taxon>Hexapoda</taxon>
        <taxon>Insecta</taxon>
        <taxon>Pterygota</taxon>
        <taxon>Neoptera</taxon>
        <taxon>Endopterygota</taxon>
        <taxon>Lepidoptera</taxon>
        <taxon>Glossata</taxon>
        <taxon>Ditrysia</taxon>
        <taxon>Tineoidea</taxon>
        <taxon>Psychidae</taxon>
        <taxon>Oiketicinae</taxon>
        <taxon>Eumeta</taxon>
    </lineage>
</organism>
<evidence type="ECO:0000256" key="1">
    <source>
        <dbReference type="ARBA" id="ARBA00004613"/>
    </source>
</evidence>
<dbReference type="GO" id="GO:0017171">
    <property type="term" value="F:serine hydrolase activity"/>
    <property type="evidence" value="ECO:0007669"/>
    <property type="project" value="TreeGrafter"/>
</dbReference>
<dbReference type="PANTHER" id="PTHR11610">
    <property type="entry name" value="LIPASE"/>
    <property type="match status" value="1"/>
</dbReference>
<evidence type="ECO:0000256" key="2">
    <source>
        <dbReference type="ARBA" id="ARBA00010701"/>
    </source>
</evidence>
<dbReference type="InterPro" id="IPR013818">
    <property type="entry name" value="Lipase"/>
</dbReference>
<sequence length="240" mass="26819">MKIECNFTCNLKDDDGIRGPHRTGGPGPELRAPSWRRSELYLLYINIVLGLEIPSVPSFTITTELRMFPRITGLDPARALFEGTLALPEGLDRTSARFVVIVHSDPGGYGTAKPAGTVDIWPNFGEKGQPGCPQGDFDKFSADDLCDHDRAWRYFVEAIRSPLSFPAAAATSYDEWSTAHDHKNVVYLGDLTDTRARGNYYLTTNAQYPYGKGDAGLAPHPKQYRERRHTSLLKLLRYII</sequence>
<proteinExistence type="inferred from homology"/>
<dbReference type="GO" id="GO:0005615">
    <property type="term" value="C:extracellular space"/>
    <property type="evidence" value="ECO:0007669"/>
    <property type="project" value="TreeGrafter"/>
</dbReference>
<dbReference type="STRING" id="151549.A0A4C1S7S4"/>
<keyword evidence="3" id="KW-0964">Secreted</keyword>
<dbReference type="InterPro" id="IPR029058">
    <property type="entry name" value="AB_hydrolase_fold"/>
</dbReference>
<feature type="domain" description="Lipase" evidence="5">
    <location>
        <begin position="69"/>
        <end position="210"/>
    </location>
</feature>
<reference evidence="6 7" key="1">
    <citation type="journal article" date="2019" name="Commun. Biol.">
        <title>The bagworm genome reveals a unique fibroin gene that provides high tensile strength.</title>
        <authorList>
            <person name="Kono N."/>
            <person name="Nakamura H."/>
            <person name="Ohtoshi R."/>
            <person name="Tomita M."/>
            <person name="Numata K."/>
            <person name="Arakawa K."/>
        </authorList>
    </citation>
    <scope>NUCLEOTIDE SEQUENCE [LARGE SCALE GENOMIC DNA]</scope>
</reference>
<evidence type="ECO:0000256" key="3">
    <source>
        <dbReference type="ARBA" id="ARBA00022525"/>
    </source>
</evidence>
<protein>
    <submittedName>
        <fullName evidence="6">Vitellogenin-2</fullName>
    </submittedName>
</protein>
<dbReference type="GO" id="GO:0016042">
    <property type="term" value="P:lipid catabolic process"/>
    <property type="evidence" value="ECO:0007669"/>
    <property type="project" value="TreeGrafter"/>
</dbReference>
<evidence type="ECO:0000256" key="4">
    <source>
        <dbReference type="RuleBase" id="RU004262"/>
    </source>
</evidence>
<evidence type="ECO:0000313" key="6">
    <source>
        <dbReference type="EMBL" id="GBO98323.1"/>
    </source>
</evidence>
<dbReference type="InterPro" id="IPR000734">
    <property type="entry name" value="TAG_lipase"/>
</dbReference>
<comment type="caution">
    <text evidence="6">The sequence shown here is derived from an EMBL/GenBank/DDBJ whole genome shotgun (WGS) entry which is preliminary data.</text>
</comment>
<dbReference type="GO" id="GO:0016298">
    <property type="term" value="F:lipase activity"/>
    <property type="evidence" value="ECO:0007669"/>
    <property type="project" value="InterPro"/>
</dbReference>
<name>A0A4C1S7S4_EUMVA</name>
<accession>A0A4C1S7S4</accession>
<dbReference type="EMBL" id="BGZK01000001">
    <property type="protein sequence ID" value="GBO98323.1"/>
    <property type="molecule type" value="Genomic_DNA"/>
</dbReference>
<dbReference type="PANTHER" id="PTHR11610:SF173">
    <property type="entry name" value="LIPASE DOMAIN-CONTAINING PROTEIN-RELATED"/>
    <property type="match status" value="1"/>
</dbReference>
<evidence type="ECO:0000313" key="7">
    <source>
        <dbReference type="Proteomes" id="UP000299102"/>
    </source>
</evidence>
<gene>
    <name evidence="6" type="primary">Yp2</name>
    <name evidence="6" type="ORF">EVAR_15_1</name>
</gene>
<dbReference type="AlphaFoldDB" id="A0A4C1S7S4"/>
<dbReference type="Pfam" id="PF00151">
    <property type="entry name" value="Lipase"/>
    <property type="match status" value="1"/>
</dbReference>
<comment type="subcellular location">
    <subcellularLocation>
        <location evidence="1">Secreted</location>
    </subcellularLocation>
</comment>
<dbReference type="SUPFAM" id="SSF53474">
    <property type="entry name" value="alpha/beta-Hydrolases"/>
    <property type="match status" value="1"/>
</dbReference>
<comment type="similarity">
    <text evidence="2 4">Belongs to the AB hydrolase superfamily. Lipase family.</text>
</comment>
<evidence type="ECO:0000259" key="5">
    <source>
        <dbReference type="Pfam" id="PF00151"/>
    </source>
</evidence>
<dbReference type="Proteomes" id="UP000299102">
    <property type="component" value="Unassembled WGS sequence"/>
</dbReference>
<dbReference type="Gene3D" id="3.40.50.1820">
    <property type="entry name" value="alpha/beta hydrolase"/>
    <property type="match status" value="1"/>
</dbReference>
<dbReference type="OrthoDB" id="7407350at2759"/>